<evidence type="ECO:0000313" key="2">
    <source>
        <dbReference type="Proteomes" id="UP000663879"/>
    </source>
</evidence>
<reference evidence="1" key="1">
    <citation type="submission" date="2021-02" db="EMBL/GenBank/DDBJ databases">
        <authorList>
            <person name="Nowell W R."/>
        </authorList>
    </citation>
    <scope>NUCLEOTIDE SEQUENCE</scope>
    <source>
        <strain evidence="1">Ploen Becks lab</strain>
    </source>
</reference>
<proteinExistence type="predicted"/>
<evidence type="ECO:0000313" key="1">
    <source>
        <dbReference type="EMBL" id="CAF0954149.1"/>
    </source>
</evidence>
<accession>A0A814DKF1</accession>
<dbReference type="OrthoDB" id="10010998at2759"/>
<dbReference type="Proteomes" id="UP000663879">
    <property type="component" value="Unassembled WGS sequence"/>
</dbReference>
<comment type="caution">
    <text evidence="1">The sequence shown here is derived from an EMBL/GenBank/DDBJ whole genome shotgun (WGS) entry which is preliminary data.</text>
</comment>
<name>A0A814DKF1_9BILA</name>
<sequence>MMRHLIGSDVPPNFGSLINFFGSENFIPYDSFIYCSNCFPLKQLLHTKYYNCGCCNKAISRFYHLSIRYQLEEILKNKTDILDYEENSQNEIFKEISKSHSKFVTLTINSDGLSVFKSSNITFWPVYLTVNQLIKKQRFKLKNDIIGGLWMSKEKPTFHEFLKPLVQELELLEKGIFIESTL</sequence>
<gene>
    <name evidence="1" type="ORF">OXX778_LOCUS14104</name>
</gene>
<protein>
    <submittedName>
        <fullName evidence="1">Uncharacterized protein</fullName>
    </submittedName>
</protein>
<dbReference type="AlphaFoldDB" id="A0A814DKF1"/>
<organism evidence="1 2">
    <name type="scientific">Brachionus calyciflorus</name>
    <dbReference type="NCBI Taxonomy" id="104777"/>
    <lineage>
        <taxon>Eukaryota</taxon>
        <taxon>Metazoa</taxon>
        <taxon>Spiralia</taxon>
        <taxon>Gnathifera</taxon>
        <taxon>Rotifera</taxon>
        <taxon>Eurotatoria</taxon>
        <taxon>Monogononta</taxon>
        <taxon>Pseudotrocha</taxon>
        <taxon>Ploima</taxon>
        <taxon>Brachionidae</taxon>
        <taxon>Brachionus</taxon>
    </lineage>
</organism>
<dbReference type="EMBL" id="CAJNOC010002837">
    <property type="protein sequence ID" value="CAF0954149.1"/>
    <property type="molecule type" value="Genomic_DNA"/>
</dbReference>
<keyword evidence="2" id="KW-1185">Reference proteome</keyword>